<evidence type="ECO:0000256" key="2">
    <source>
        <dbReference type="ARBA" id="ARBA00022690"/>
    </source>
</evidence>
<sequence>MAQLGIVAVLFCLSAVTQAGTLLGGRTTADRESPGVKQALKLAMYEYNRRTNDMYQARVVQLTNAEKQLVSGTMYYLDTDIRRTQCKKPTTDADNCEFHTDPQLSMITHCHFEVRVIPWESKTELKKYNCN</sequence>
<dbReference type="Gene3D" id="3.10.450.10">
    <property type="match status" value="1"/>
</dbReference>
<dbReference type="GO" id="GO:0004869">
    <property type="term" value="F:cysteine-type endopeptidase inhibitor activity"/>
    <property type="evidence" value="ECO:0007669"/>
    <property type="project" value="UniProtKB-KW"/>
</dbReference>
<dbReference type="Pfam" id="PF00031">
    <property type="entry name" value="Cystatin"/>
    <property type="match status" value="1"/>
</dbReference>
<dbReference type="Proteomes" id="UP000770717">
    <property type="component" value="Unassembled WGS sequence"/>
</dbReference>
<proteinExistence type="inferred from homology"/>
<dbReference type="GO" id="GO:0005615">
    <property type="term" value="C:extracellular space"/>
    <property type="evidence" value="ECO:0007669"/>
    <property type="project" value="TreeGrafter"/>
</dbReference>
<keyword evidence="8" id="KW-1185">Reference proteome</keyword>
<gene>
    <name evidence="7" type="ORF">GDO78_021406</name>
</gene>
<feature type="chain" id="PRO_5035165772" description="Cystatin domain-containing protein" evidence="5">
    <location>
        <begin position="20"/>
        <end position="131"/>
    </location>
</feature>
<dbReference type="GO" id="GO:0005737">
    <property type="term" value="C:cytoplasm"/>
    <property type="evidence" value="ECO:0007669"/>
    <property type="project" value="TreeGrafter"/>
</dbReference>
<organism evidence="7 8">
    <name type="scientific">Eleutherodactylus coqui</name>
    <name type="common">Puerto Rican coqui</name>
    <dbReference type="NCBI Taxonomy" id="57060"/>
    <lineage>
        <taxon>Eukaryota</taxon>
        <taxon>Metazoa</taxon>
        <taxon>Chordata</taxon>
        <taxon>Craniata</taxon>
        <taxon>Vertebrata</taxon>
        <taxon>Euteleostomi</taxon>
        <taxon>Amphibia</taxon>
        <taxon>Batrachia</taxon>
        <taxon>Anura</taxon>
        <taxon>Neobatrachia</taxon>
        <taxon>Hyloidea</taxon>
        <taxon>Eleutherodactylidae</taxon>
        <taxon>Eleutherodactylinae</taxon>
        <taxon>Eleutherodactylus</taxon>
        <taxon>Eleutherodactylus</taxon>
    </lineage>
</organism>
<evidence type="ECO:0000256" key="4">
    <source>
        <dbReference type="ARBA" id="ARBA00023157"/>
    </source>
</evidence>
<keyword evidence="5" id="KW-0732">Signal</keyword>
<keyword evidence="4" id="KW-1015">Disulfide bond</keyword>
<keyword evidence="3" id="KW-0789">Thiol protease inhibitor</keyword>
<accession>A0A8J6BND8</accession>
<evidence type="ECO:0000256" key="1">
    <source>
        <dbReference type="ARBA" id="ARBA00009403"/>
    </source>
</evidence>
<dbReference type="SMART" id="SM00043">
    <property type="entry name" value="CY"/>
    <property type="match status" value="1"/>
</dbReference>
<dbReference type="InterPro" id="IPR000010">
    <property type="entry name" value="Cystatin_dom"/>
</dbReference>
<dbReference type="GO" id="GO:0031982">
    <property type="term" value="C:vesicle"/>
    <property type="evidence" value="ECO:0007669"/>
    <property type="project" value="TreeGrafter"/>
</dbReference>
<dbReference type="EMBL" id="WNTK01006352">
    <property type="protein sequence ID" value="KAG9463618.1"/>
    <property type="molecule type" value="Genomic_DNA"/>
</dbReference>
<dbReference type="AlphaFoldDB" id="A0A8J6BND8"/>
<evidence type="ECO:0000256" key="3">
    <source>
        <dbReference type="ARBA" id="ARBA00022704"/>
    </source>
</evidence>
<feature type="signal peptide" evidence="5">
    <location>
        <begin position="1"/>
        <end position="19"/>
    </location>
</feature>
<dbReference type="CDD" id="cd00042">
    <property type="entry name" value="CY"/>
    <property type="match status" value="1"/>
</dbReference>
<evidence type="ECO:0000259" key="6">
    <source>
        <dbReference type="SMART" id="SM00043"/>
    </source>
</evidence>
<dbReference type="OrthoDB" id="1908104at2759"/>
<comment type="caution">
    <text evidence="7">The sequence shown here is derived from an EMBL/GenBank/DDBJ whole genome shotgun (WGS) entry which is preliminary data.</text>
</comment>
<dbReference type="FunFam" id="3.10.450.10:FF:000004">
    <property type="entry name" value="Cystatin C"/>
    <property type="match status" value="1"/>
</dbReference>
<dbReference type="SUPFAM" id="SSF54403">
    <property type="entry name" value="Cystatin/monellin"/>
    <property type="match status" value="1"/>
</dbReference>
<name>A0A8J6BND8_ELECQ</name>
<protein>
    <recommendedName>
        <fullName evidence="6">Cystatin domain-containing protein</fullName>
    </recommendedName>
</protein>
<keyword evidence="2" id="KW-0646">Protease inhibitor</keyword>
<dbReference type="InterPro" id="IPR046350">
    <property type="entry name" value="Cystatin_sf"/>
</dbReference>
<reference evidence="7" key="1">
    <citation type="thesis" date="2020" institute="ProQuest LLC" country="789 East Eisenhower Parkway, Ann Arbor, MI, USA">
        <title>Comparative Genomics and Chromosome Evolution.</title>
        <authorList>
            <person name="Mudd A.B."/>
        </authorList>
    </citation>
    <scope>NUCLEOTIDE SEQUENCE</scope>
    <source>
        <strain evidence="7">HN-11 Male</strain>
        <tissue evidence="7">Kidney and liver</tissue>
    </source>
</reference>
<dbReference type="PANTHER" id="PTHR46186">
    <property type="entry name" value="CYSTATIN"/>
    <property type="match status" value="1"/>
</dbReference>
<feature type="domain" description="Cystatin" evidence="6">
    <location>
        <begin position="21"/>
        <end position="131"/>
    </location>
</feature>
<dbReference type="PANTHER" id="PTHR46186:SF2">
    <property type="entry name" value="CYSTATIN"/>
    <property type="match status" value="1"/>
</dbReference>
<evidence type="ECO:0000313" key="7">
    <source>
        <dbReference type="EMBL" id="KAG9463618.1"/>
    </source>
</evidence>
<evidence type="ECO:0000313" key="8">
    <source>
        <dbReference type="Proteomes" id="UP000770717"/>
    </source>
</evidence>
<evidence type="ECO:0000256" key="5">
    <source>
        <dbReference type="SAM" id="SignalP"/>
    </source>
</evidence>
<comment type="similarity">
    <text evidence="1">Belongs to the cystatin family.</text>
</comment>